<keyword evidence="1" id="KW-0472">Membrane</keyword>
<evidence type="ECO:0000313" key="3">
    <source>
        <dbReference type="EMBL" id="TKJ37249.1"/>
    </source>
</evidence>
<keyword evidence="1" id="KW-0812">Transmembrane</keyword>
<dbReference type="EMBL" id="NJBN01000013">
    <property type="protein sequence ID" value="TKJ37249.1"/>
    <property type="molecule type" value="Genomic_DNA"/>
</dbReference>
<name>A0A532UQN9_UNCL8</name>
<feature type="domain" description="Flavinylation-associated cytochrome" evidence="2">
    <location>
        <begin position="9"/>
        <end position="87"/>
    </location>
</feature>
<feature type="transmembrane region" description="Helical" evidence="1">
    <location>
        <begin position="12"/>
        <end position="32"/>
    </location>
</feature>
<dbReference type="Pfam" id="PF14358">
    <property type="entry name" value="DUF4405"/>
    <property type="match status" value="1"/>
</dbReference>
<dbReference type="AlphaFoldDB" id="A0A532UQN9"/>
<feature type="transmembrane region" description="Helical" evidence="1">
    <location>
        <begin position="108"/>
        <end position="128"/>
    </location>
</feature>
<proteinExistence type="predicted"/>
<evidence type="ECO:0000313" key="4">
    <source>
        <dbReference type="Proteomes" id="UP000319619"/>
    </source>
</evidence>
<evidence type="ECO:0000259" key="2">
    <source>
        <dbReference type="Pfam" id="PF14358"/>
    </source>
</evidence>
<evidence type="ECO:0000256" key="1">
    <source>
        <dbReference type="SAM" id="Phobius"/>
    </source>
</evidence>
<feature type="transmembrane region" description="Helical" evidence="1">
    <location>
        <begin position="67"/>
        <end position="87"/>
    </location>
</feature>
<keyword evidence="1" id="KW-1133">Transmembrane helix</keyword>
<gene>
    <name evidence="3" type="ORF">CEE37_14140</name>
</gene>
<sequence length="227" mass="25409">MTNRKKNIIVDLLSYLGFTLLLGTGLILQYILPHGSGRIAGSGTGRASGEKIITTLWGMSRDQWGEIHFWIAAITLVVLALHLLFHWKWIICVLGRRGKPAGKSGERAVLGLFGLIGILALVLLVFLIPTEQATRNQLTNQTEINRQVDTHEKQEIGVNNHNTSIRGTMTLREIQNMTSVPYEYLIIKLQLPKGISPDIKLGKLKKSYGFSIEDVRQIVEDYPINPE</sequence>
<accession>A0A532UQN9</accession>
<organism evidence="3 4">
    <name type="scientific">candidate division LCP-89 bacterium B3_LCP</name>
    <dbReference type="NCBI Taxonomy" id="2012998"/>
    <lineage>
        <taxon>Bacteria</taxon>
        <taxon>Pseudomonadati</taxon>
        <taxon>Bacteria division LCP-89</taxon>
    </lineage>
</organism>
<dbReference type="Proteomes" id="UP000319619">
    <property type="component" value="Unassembled WGS sequence"/>
</dbReference>
<protein>
    <recommendedName>
        <fullName evidence="2">Flavinylation-associated cytochrome domain-containing protein</fullName>
    </recommendedName>
</protein>
<reference evidence="3 4" key="1">
    <citation type="submission" date="2017-06" db="EMBL/GenBank/DDBJ databases">
        <title>Novel microbial phyla capable of carbon fixation and sulfur reduction in deep-sea sediments.</title>
        <authorList>
            <person name="Huang J."/>
            <person name="Baker B."/>
            <person name="Wang Y."/>
        </authorList>
    </citation>
    <scope>NUCLEOTIDE SEQUENCE [LARGE SCALE GENOMIC DNA]</scope>
    <source>
        <strain evidence="3">B3_LCP</strain>
    </source>
</reference>
<comment type="caution">
    <text evidence="3">The sequence shown here is derived from an EMBL/GenBank/DDBJ whole genome shotgun (WGS) entry which is preliminary data.</text>
</comment>
<dbReference type="InterPro" id="IPR025517">
    <property type="entry name" value="DUF4405"/>
</dbReference>